<dbReference type="Proteomes" id="UP000428333">
    <property type="component" value="Linkage Group LG09"/>
</dbReference>
<evidence type="ECO:0000256" key="2">
    <source>
        <dbReference type="ARBA" id="ARBA00022737"/>
    </source>
</evidence>
<dbReference type="InterPro" id="IPR011990">
    <property type="entry name" value="TPR-like_helical_dom_sf"/>
</dbReference>
<evidence type="ECO:0008006" key="5">
    <source>
        <dbReference type="Google" id="ProtNLM"/>
    </source>
</evidence>
<protein>
    <recommendedName>
        <fullName evidence="5">Pentacotripeptide-repeat region of PRORP domain-containing protein</fullName>
    </recommendedName>
</protein>
<dbReference type="InterPro" id="IPR002885">
    <property type="entry name" value="PPR_rpt"/>
</dbReference>
<reference evidence="3 4" key="1">
    <citation type="journal article" date="2019" name="Genome Biol. Evol.">
        <title>The Rhododendron genome and chromosomal organization provide insight into shared whole-genome duplications across the heath family (Ericaceae).</title>
        <authorList>
            <person name="Soza V.L."/>
            <person name="Lindsley D."/>
            <person name="Waalkes A."/>
            <person name="Ramage E."/>
            <person name="Patwardhan R.P."/>
            <person name="Burton J.N."/>
            <person name="Adey A."/>
            <person name="Kumar A."/>
            <person name="Qiu R."/>
            <person name="Shendure J."/>
            <person name="Hall B."/>
        </authorList>
    </citation>
    <scope>NUCLEOTIDE SEQUENCE [LARGE SCALE GENOMIC DNA]</scope>
    <source>
        <strain evidence="3">RSF 1966-606</strain>
    </source>
</reference>
<comment type="similarity">
    <text evidence="1">Belongs to the PPR family. P subfamily.</text>
</comment>
<dbReference type="PANTHER" id="PTHR47874">
    <property type="entry name" value="EXPRESSED PROTEIN"/>
    <property type="match status" value="1"/>
</dbReference>
<evidence type="ECO:0000256" key="1">
    <source>
        <dbReference type="ARBA" id="ARBA00007626"/>
    </source>
</evidence>
<dbReference type="PANTHER" id="PTHR47874:SF7">
    <property type="entry name" value="BNAA05G30910D PROTEIN"/>
    <property type="match status" value="1"/>
</dbReference>
<dbReference type="OrthoDB" id="10391056at2759"/>
<dbReference type="AlphaFoldDB" id="A0A6A4L6P7"/>
<accession>A0A6A4L6P7</accession>
<organism evidence="3 4">
    <name type="scientific">Rhododendron williamsianum</name>
    <dbReference type="NCBI Taxonomy" id="262921"/>
    <lineage>
        <taxon>Eukaryota</taxon>
        <taxon>Viridiplantae</taxon>
        <taxon>Streptophyta</taxon>
        <taxon>Embryophyta</taxon>
        <taxon>Tracheophyta</taxon>
        <taxon>Spermatophyta</taxon>
        <taxon>Magnoliopsida</taxon>
        <taxon>eudicotyledons</taxon>
        <taxon>Gunneridae</taxon>
        <taxon>Pentapetalae</taxon>
        <taxon>asterids</taxon>
        <taxon>Ericales</taxon>
        <taxon>Ericaceae</taxon>
        <taxon>Ericoideae</taxon>
        <taxon>Rhodoreae</taxon>
        <taxon>Rhododendron</taxon>
    </lineage>
</organism>
<keyword evidence="2" id="KW-0677">Repeat</keyword>
<comment type="caution">
    <text evidence="3">The sequence shown here is derived from an EMBL/GenBank/DDBJ whole genome shotgun (WGS) entry which is preliminary data.</text>
</comment>
<dbReference type="NCBIfam" id="TIGR00756">
    <property type="entry name" value="PPR"/>
    <property type="match status" value="1"/>
</dbReference>
<evidence type="ECO:0000313" key="4">
    <source>
        <dbReference type="Proteomes" id="UP000428333"/>
    </source>
</evidence>
<dbReference type="Pfam" id="PF13041">
    <property type="entry name" value="PPR_2"/>
    <property type="match status" value="1"/>
</dbReference>
<gene>
    <name evidence="3" type="ORF">C3L33_14803</name>
</gene>
<sequence length="172" mass="19393">MLEEGLEPTSELNTALLAAYSQNNLIDEAFSILDRMKTLPLCQPDVYTYSILIKACVDASQFKLAGKLDQTEKVLSGMLESATAKPDGWTMNSILTLLIFSLVLAGRNECDVKHMEYTFEQRHAEGMKADTKTFCCLVRGYVANMEATWTFELNETISIPRYTKYRKVQNVA</sequence>
<name>A0A6A4L6P7_9ERIC</name>
<proteinExistence type="inferred from homology"/>
<dbReference type="GO" id="GO:0003729">
    <property type="term" value="F:mRNA binding"/>
    <property type="evidence" value="ECO:0007669"/>
    <property type="project" value="InterPro"/>
</dbReference>
<feature type="non-terminal residue" evidence="3">
    <location>
        <position position="1"/>
    </location>
</feature>
<keyword evidence="4" id="KW-1185">Reference proteome</keyword>
<dbReference type="InterPro" id="IPR044179">
    <property type="entry name" value="PPR5-like"/>
</dbReference>
<dbReference type="Gene3D" id="1.25.40.10">
    <property type="entry name" value="Tetratricopeptide repeat domain"/>
    <property type="match status" value="1"/>
</dbReference>
<evidence type="ECO:0000313" key="3">
    <source>
        <dbReference type="EMBL" id="KAE9453295.1"/>
    </source>
</evidence>
<dbReference type="EMBL" id="QEFC01002298">
    <property type="protein sequence ID" value="KAE9453295.1"/>
    <property type="molecule type" value="Genomic_DNA"/>
</dbReference>